<dbReference type="InterPro" id="IPR009057">
    <property type="entry name" value="Homeodomain-like_sf"/>
</dbReference>
<dbReference type="PANTHER" id="PTHR43280">
    <property type="entry name" value="ARAC-FAMILY TRANSCRIPTIONAL REGULATOR"/>
    <property type="match status" value="1"/>
</dbReference>
<name>A0A1J4SAZ6_9BACT</name>
<organism evidence="5 6">
    <name type="scientific">Candidatus Desantisbacteria bacterium CG1_02_38_46</name>
    <dbReference type="NCBI Taxonomy" id="1817893"/>
    <lineage>
        <taxon>Bacteria</taxon>
        <taxon>Candidatus Desantisiibacteriota</taxon>
    </lineage>
</organism>
<dbReference type="SUPFAM" id="SSF51215">
    <property type="entry name" value="Regulatory protein AraC"/>
    <property type="match status" value="1"/>
</dbReference>
<dbReference type="STRING" id="1817893.AUJ66_08180"/>
<proteinExistence type="predicted"/>
<dbReference type="SMART" id="SM00342">
    <property type="entry name" value="HTH_ARAC"/>
    <property type="match status" value="1"/>
</dbReference>
<reference evidence="5 6" key="1">
    <citation type="journal article" date="2016" name="Environ. Microbiol.">
        <title>Genomic resolution of a cold subsurface aquifer community provides metabolic insights for novel microbes adapted to high CO concentrations.</title>
        <authorList>
            <person name="Probst A.J."/>
            <person name="Castelle C.J."/>
            <person name="Singh A."/>
            <person name="Brown C.T."/>
            <person name="Anantharaman K."/>
            <person name="Sharon I."/>
            <person name="Hug L.A."/>
            <person name="Burstein D."/>
            <person name="Emerson J.B."/>
            <person name="Thomas B.C."/>
            <person name="Banfield J.F."/>
        </authorList>
    </citation>
    <scope>NUCLEOTIDE SEQUENCE [LARGE SCALE GENOMIC DNA]</scope>
    <source>
        <strain evidence="5">CG1_02_38_46</strain>
    </source>
</reference>
<evidence type="ECO:0000256" key="2">
    <source>
        <dbReference type="ARBA" id="ARBA00023125"/>
    </source>
</evidence>
<dbReference type="PROSITE" id="PS01124">
    <property type="entry name" value="HTH_ARAC_FAMILY_2"/>
    <property type="match status" value="1"/>
</dbReference>
<dbReference type="InterPro" id="IPR037923">
    <property type="entry name" value="HTH-like"/>
</dbReference>
<evidence type="ECO:0000313" key="6">
    <source>
        <dbReference type="Proteomes" id="UP000182278"/>
    </source>
</evidence>
<protein>
    <recommendedName>
        <fullName evidence="4">HTH araC/xylS-type domain-containing protein</fullName>
    </recommendedName>
</protein>
<dbReference type="InterPro" id="IPR014710">
    <property type="entry name" value="RmlC-like_jellyroll"/>
</dbReference>
<sequence>MSRQIIPFPEKSFPLVVREVSGEFSEFAAIATHFHPEIELQYIFAGGGKYYIKNTIYPLKKGTLLIIKSNEIHRYVPNLKSPWIRKISIIFSPRLFKHFSSYLRNNIPISKFRHSFLFSQEEITVIEIILKNILRESTERNRNYRAIILFQLSHLLLTCQRNELPFRSKIVLSEKQDKVIKTIFSYLDSHFNSKITVNYLSNVVNLSPNYLSYLFKKITGIRLKEYLLQKRIAEAKIILEKEPQKKIIEISGDVGFDDLSSFNRAFKRINGFSPSQYRSFCILNRRKIRDF</sequence>
<evidence type="ECO:0000256" key="3">
    <source>
        <dbReference type="ARBA" id="ARBA00023163"/>
    </source>
</evidence>
<dbReference type="InterPro" id="IPR003313">
    <property type="entry name" value="AraC-bd"/>
</dbReference>
<dbReference type="AlphaFoldDB" id="A0A1J4SAZ6"/>
<keyword evidence="3" id="KW-0804">Transcription</keyword>
<dbReference type="GO" id="GO:0043565">
    <property type="term" value="F:sequence-specific DNA binding"/>
    <property type="evidence" value="ECO:0007669"/>
    <property type="project" value="InterPro"/>
</dbReference>
<comment type="caution">
    <text evidence="5">The sequence shown here is derived from an EMBL/GenBank/DDBJ whole genome shotgun (WGS) entry which is preliminary data.</text>
</comment>
<dbReference type="Gene3D" id="1.10.10.60">
    <property type="entry name" value="Homeodomain-like"/>
    <property type="match status" value="2"/>
</dbReference>
<dbReference type="Pfam" id="PF12833">
    <property type="entry name" value="HTH_18"/>
    <property type="match status" value="1"/>
</dbReference>
<evidence type="ECO:0000313" key="5">
    <source>
        <dbReference type="EMBL" id="OIN95828.1"/>
    </source>
</evidence>
<feature type="domain" description="HTH araC/xylS-type" evidence="4">
    <location>
        <begin position="181"/>
        <end position="280"/>
    </location>
</feature>
<keyword evidence="2" id="KW-0238">DNA-binding</keyword>
<evidence type="ECO:0000259" key="4">
    <source>
        <dbReference type="PROSITE" id="PS01124"/>
    </source>
</evidence>
<dbReference type="Proteomes" id="UP000182278">
    <property type="component" value="Unassembled WGS sequence"/>
</dbReference>
<dbReference type="GO" id="GO:0003700">
    <property type="term" value="F:DNA-binding transcription factor activity"/>
    <property type="evidence" value="ECO:0007669"/>
    <property type="project" value="InterPro"/>
</dbReference>
<dbReference type="PANTHER" id="PTHR43280:SF2">
    <property type="entry name" value="HTH-TYPE TRANSCRIPTIONAL REGULATOR EXSA"/>
    <property type="match status" value="1"/>
</dbReference>
<keyword evidence="1" id="KW-0805">Transcription regulation</keyword>
<dbReference type="Gene3D" id="2.60.120.10">
    <property type="entry name" value="Jelly Rolls"/>
    <property type="match status" value="1"/>
</dbReference>
<dbReference type="SUPFAM" id="SSF46689">
    <property type="entry name" value="Homeodomain-like"/>
    <property type="match status" value="2"/>
</dbReference>
<accession>A0A1J4SAZ6</accession>
<dbReference type="InterPro" id="IPR018060">
    <property type="entry name" value="HTH_AraC"/>
</dbReference>
<dbReference type="InterPro" id="IPR020449">
    <property type="entry name" value="Tscrpt_reg_AraC-type_HTH"/>
</dbReference>
<evidence type="ECO:0000256" key="1">
    <source>
        <dbReference type="ARBA" id="ARBA00023015"/>
    </source>
</evidence>
<dbReference type="Pfam" id="PF02311">
    <property type="entry name" value="AraC_binding"/>
    <property type="match status" value="1"/>
</dbReference>
<dbReference type="EMBL" id="MNUO01000125">
    <property type="protein sequence ID" value="OIN95828.1"/>
    <property type="molecule type" value="Genomic_DNA"/>
</dbReference>
<dbReference type="PRINTS" id="PR00032">
    <property type="entry name" value="HTHARAC"/>
</dbReference>
<gene>
    <name evidence="5" type="ORF">AUJ66_08180</name>
</gene>